<protein>
    <recommendedName>
        <fullName evidence="3">Ribbon-helix-helix protein CopG domain-containing protein</fullName>
    </recommendedName>
</protein>
<sequence length="105" mass="12274">MEIKVRNVDVLVAKKLDALAKEQGVSREAFLRDRLNQLAHEDLRRMQTERVEELFDKNIESLQTILLEQNKFSEKLTVLESVLLTALEVDVSEINELFTEQEEME</sequence>
<dbReference type="Gene3D" id="1.10.1220.10">
    <property type="entry name" value="Met repressor-like"/>
    <property type="match status" value="1"/>
</dbReference>
<evidence type="ECO:0000313" key="2">
    <source>
        <dbReference type="Proteomes" id="UP001344888"/>
    </source>
</evidence>
<dbReference type="Proteomes" id="UP001344888">
    <property type="component" value="Unassembled WGS sequence"/>
</dbReference>
<accession>A0AAW9NIK7</accession>
<evidence type="ECO:0008006" key="3">
    <source>
        <dbReference type="Google" id="ProtNLM"/>
    </source>
</evidence>
<keyword evidence="2" id="KW-1185">Reference proteome</keyword>
<name>A0AAW9NIK7_9BACL</name>
<dbReference type="AlphaFoldDB" id="A0AAW9NIK7"/>
<organism evidence="1 2">
    <name type="scientific">Metasolibacillus meyeri</name>
    <dbReference type="NCBI Taxonomy" id="1071052"/>
    <lineage>
        <taxon>Bacteria</taxon>
        <taxon>Bacillati</taxon>
        <taxon>Bacillota</taxon>
        <taxon>Bacilli</taxon>
        <taxon>Bacillales</taxon>
        <taxon>Caryophanaceae</taxon>
        <taxon>Metasolibacillus</taxon>
    </lineage>
</organism>
<comment type="caution">
    <text evidence="1">The sequence shown here is derived from an EMBL/GenBank/DDBJ whole genome shotgun (WGS) entry which is preliminary data.</text>
</comment>
<proteinExistence type="predicted"/>
<reference evidence="1 2" key="1">
    <citation type="submission" date="2023-03" db="EMBL/GenBank/DDBJ databases">
        <title>Bacillus Genome Sequencing.</title>
        <authorList>
            <person name="Dunlap C."/>
        </authorList>
    </citation>
    <scope>NUCLEOTIDE SEQUENCE [LARGE SCALE GENOMIC DNA]</scope>
    <source>
        <strain evidence="1 2">B-59205</strain>
    </source>
</reference>
<dbReference type="GO" id="GO:0006355">
    <property type="term" value="P:regulation of DNA-templated transcription"/>
    <property type="evidence" value="ECO:0007669"/>
    <property type="project" value="InterPro"/>
</dbReference>
<dbReference type="InterPro" id="IPR013321">
    <property type="entry name" value="Arc_rbn_hlx_hlx"/>
</dbReference>
<gene>
    <name evidence="1" type="ORF">P9B03_02060</name>
</gene>
<dbReference type="RefSeq" id="WP_326121528.1">
    <property type="nucleotide sequence ID" value="NZ_JARSFG010000003.1"/>
</dbReference>
<dbReference type="EMBL" id="JARSFG010000003">
    <property type="protein sequence ID" value="MEC1177255.1"/>
    <property type="molecule type" value="Genomic_DNA"/>
</dbReference>
<evidence type="ECO:0000313" key="1">
    <source>
        <dbReference type="EMBL" id="MEC1177255.1"/>
    </source>
</evidence>